<dbReference type="AlphaFoldDB" id="A0A1C7MZJ2"/>
<feature type="non-terminal residue" evidence="1">
    <location>
        <position position="239"/>
    </location>
</feature>
<accession>A0A1C7MZJ2</accession>
<organism evidence="1 2">
    <name type="scientific">Choanephora cucurbitarum</name>
    <dbReference type="NCBI Taxonomy" id="101091"/>
    <lineage>
        <taxon>Eukaryota</taxon>
        <taxon>Fungi</taxon>
        <taxon>Fungi incertae sedis</taxon>
        <taxon>Mucoromycota</taxon>
        <taxon>Mucoromycotina</taxon>
        <taxon>Mucoromycetes</taxon>
        <taxon>Mucorales</taxon>
        <taxon>Mucorineae</taxon>
        <taxon>Choanephoraceae</taxon>
        <taxon>Choanephoroideae</taxon>
        <taxon>Choanephora</taxon>
    </lineage>
</organism>
<name>A0A1C7MZJ2_9FUNG</name>
<dbReference type="OrthoDB" id="2237231at2759"/>
<reference evidence="1 2" key="1">
    <citation type="submission" date="2016-03" db="EMBL/GenBank/DDBJ databases">
        <title>Choanephora cucurbitarum.</title>
        <authorList>
            <person name="Min B."/>
            <person name="Park H."/>
            <person name="Park J.-H."/>
            <person name="Shin H.-D."/>
            <person name="Choi I.-G."/>
        </authorList>
    </citation>
    <scope>NUCLEOTIDE SEQUENCE [LARGE SCALE GENOMIC DNA]</scope>
    <source>
        <strain evidence="1 2">KUS-F28377</strain>
    </source>
</reference>
<proteinExistence type="predicted"/>
<dbReference type="Proteomes" id="UP000093000">
    <property type="component" value="Unassembled WGS sequence"/>
</dbReference>
<sequence length="239" mass="27930">MIVLLRKNQLTDASCEAIMLFCNMVLCLTDEAFRFPRSATTFEGWCNSMRFFSASIKEYASCITCHAIHPYDTEDEKKQVQQQRYCLDSGIFSKPSICEEELIAPNQYGTIAPDRSFFNNSLIDTFRSFFLRYEFVESINEWKQRQTLPETLSDIYDGLVWKNFKLRETDDKPFVLQSDYNLMLTLNCDRFQAYKDGYSVGAIYLTMQNLPREVRNLRSNSILVCLINGPKEPKTYEMN</sequence>
<evidence type="ECO:0000313" key="2">
    <source>
        <dbReference type="Proteomes" id="UP000093000"/>
    </source>
</evidence>
<protein>
    <submittedName>
        <fullName evidence="1">Uncharacterized protein</fullName>
    </submittedName>
</protein>
<gene>
    <name evidence="1" type="ORF">A0J61_11408</name>
</gene>
<keyword evidence="2" id="KW-1185">Reference proteome</keyword>
<comment type="caution">
    <text evidence="1">The sequence shown here is derived from an EMBL/GenBank/DDBJ whole genome shotgun (WGS) entry which is preliminary data.</text>
</comment>
<evidence type="ECO:0000313" key="1">
    <source>
        <dbReference type="EMBL" id="OBZ80544.1"/>
    </source>
</evidence>
<dbReference type="STRING" id="101091.A0A1C7MZJ2"/>
<dbReference type="EMBL" id="LUGH01002000">
    <property type="protein sequence ID" value="OBZ80544.1"/>
    <property type="molecule type" value="Genomic_DNA"/>
</dbReference>
<dbReference type="InParanoid" id="A0A1C7MZJ2"/>